<comment type="caution">
    <text evidence="2">The sequence shown here is derived from an EMBL/GenBank/DDBJ whole genome shotgun (WGS) entry which is preliminary data.</text>
</comment>
<dbReference type="GO" id="GO:0016757">
    <property type="term" value="F:glycosyltransferase activity"/>
    <property type="evidence" value="ECO:0007669"/>
    <property type="project" value="InterPro"/>
</dbReference>
<proteinExistence type="predicted"/>
<dbReference type="OrthoDB" id="114108at2"/>
<keyword evidence="3" id="KW-1185">Reference proteome</keyword>
<dbReference type="InterPro" id="IPR001296">
    <property type="entry name" value="Glyco_trans_1"/>
</dbReference>
<name>A0A437J4W3_9SPHN</name>
<evidence type="ECO:0000313" key="3">
    <source>
        <dbReference type="Proteomes" id="UP000282977"/>
    </source>
</evidence>
<dbReference type="PANTHER" id="PTHR12526:SF635">
    <property type="entry name" value="GLYCOSYL TRANSFERASE GROUP 1"/>
    <property type="match status" value="1"/>
</dbReference>
<dbReference type="Gene3D" id="3.40.50.2000">
    <property type="entry name" value="Glycogen Phosphorylase B"/>
    <property type="match status" value="1"/>
</dbReference>
<keyword evidence="2" id="KW-0808">Transferase</keyword>
<dbReference type="SUPFAM" id="SSF53756">
    <property type="entry name" value="UDP-Glycosyltransferase/glycogen phosphorylase"/>
    <property type="match status" value="1"/>
</dbReference>
<protein>
    <submittedName>
        <fullName evidence="2">Glycosyltransferase</fullName>
    </submittedName>
</protein>
<dbReference type="PANTHER" id="PTHR12526">
    <property type="entry name" value="GLYCOSYLTRANSFERASE"/>
    <property type="match status" value="1"/>
</dbReference>
<dbReference type="AlphaFoldDB" id="A0A437J4W3"/>
<dbReference type="RefSeq" id="WP_127691522.1">
    <property type="nucleotide sequence ID" value="NZ_RZUL01000005.1"/>
</dbReference>
<accession>A0A437J4W3</accession>
<dbReference type="Pfam" id="PF00534">
    <property type="entry name" value="Glycos_transf_1"/>
    <property type="match status" value="1"/>
</dbReference>
<dbReference type="Proteomes" id="UP000282977">
    <property type="component" value="Unassembled WGS sequence"/>
</dbReference>
<feature type="domain" description="Glycosyl transferase family 1" evidence="1">
    <location>
        <begin position="172"/>
        <end position="327"/>
    </location>
</feature>
<dbReference type="CDD" id="cd03801">
    <property type="entry name" value="GT4_PimA-like"/>
    <property type="match status" value="1"/>
</dbReference>
<evidence type="ECO:0000259" key="1">
    <source>
        <dbReference type="Pfam" id="PF00534"/>
    </source>
</evidence>
<gene>
    <name evidence="2" type="ORF">ENE74_13830</name>
</gene>
<sequence length="347" mass="39106">MKVLVVNSMAPYVWGGAEELSQHLIYNLRQRNIDAELLRLPFQWEPYSGIPGEIARFKMMKLPNVDRVISMKFPAYFISASHHTTWLIHQYRQAYDMWDSPYCNIPHDKNGIVVKDFIRAQDNEYFKSANNIFTISDEISRRLYKYNGIQAEALRAPINDPHLFTGADPSGYILAPGRINSSKRQFLLVEAMQHLPATAKLVIAGPPESDADRMMLHDLVGRLDLAAQVKLDLRFLTRQELADYVNHATAVAYLPFQEDSYGYVTMEAFEAGKAVITCRDAGEILELVIDGNTGFISEADAESLAGAMAALLYNPNMAARMGAQAKAFWRSKDINWGSHLTKLLGEI</sequence>
<dbReference type="EMBL" id="RZUL01000005">
    <property type="protein sequence ID" value="RVT39823.1"/>
    <property type="molecule type" value="Genomic_DNA"/>
</dbReference>
<evidence type="ECO:0000313" key="2">
    <source>
        <dbReference type="EMBL" id="RVT39823.1"/>
    </source>
</evidence>
<reference evidence="2 3" key="1">
    <citation type="submission" date="2019-01" db="EMBL/GenBank/DDBJ databases">
        <authorList>
            <person name="Chen W.-M."/>
        </authorList>
    </citation>
    <scope>NUCLEOTIDE SEQUENCE [LARGE SCALE GENOMIC DNA]</scope>
    <source>
        <strain evidence="2 3">TLA-22</strain>
    </source>
</reference>
<organism evidence="2 3">
    <name type="scientific">Sphingobium algorifonticola</name>
    <dbReference type="NCBI Taxonomy" id="2008318"/>
    <lineage>
        <taxon>Bacteria</taxon>
        <taxon>Pseudomonadati</taxon>
        <taxon>Pseudomonadota</taxon>
        <taxon>Alphaproteobacteria</taxon>
        <taxon>Sphingomonadales</taxon>
        <taxon>Sphingomonadaceae</taxon>
        <taxon>Sphingobium</taxon>
    </lineage>
</organism>